<gene>
    <name evidence="5" type="ORF">GRI47_06080</name>
</gene>
<dbReference type="Gene3D" id="3.40.50.1820">
    <property type="entry name" value="alpha/beta hydrolase"/>
    <property type="match status" value="1"/>
</dbReference>
<feature type="domain" description="Poly-beta-hydroxybutyrate polymerase N-terminal" evidence="4">
    <location>
        <begin position="70"/>
        <end position="238"/>
    </location>
</feature>
<dbReference type="GO" id="GO:0042619">
    <property type="term" value="P:poly-hydroxybutyrate biosynthetic process"/>
    <property type="evidence" value="ECO:0007669"/>
    <property type="project" value="InterPro"/>
</dbReference>
<protein>
    <submittedName>
        <fullName evidence="5">Alpha/beta fold hydrolase</fullName>
    </submittedName>
</protein>
<dbReference type="EMBL" id="WTYD01000001">
    <property type="protein sequence ID" value="MXO53579.1"/>
    <property type="molecule type" value="Genomic_DNA"/>
</dbReference>
<dbReference type="InterPro" id="IPR029058">
    <property type="entry name" value="AB_hydrolase_fold"/>
</dbReference>
<evidence type="ECO:0000259" key="4">
    <source>
        <dbReference type="Pfam" id="PF07167"/>
    </source>
</evidence>
<evidence type="ECO:0000256" key="1">
    <source>
        <dbReference type="ARBA" id="ARBA00022679"/>
    </source>
</evidence>
<dbReference type="AlphaFoldDB" id="A0A844Y7Y1"/>
<name>A0A844Y7Y1_9SPHN</name>
<dbReference type="GO" id="GO:0016787">
    <property type="term" value="F:hydrolase activity"/>
    <property type="evidence" value="ECO:0007669"/>
    <property type="project" value="UniProtKB-KW"/>
</dbReference>
<dbReference type="Pfam" id="PF00561">
    <property type="entry name" value="Abhydrolase_1"/>
    <property type="match status" value="1"/>
</dbReference>
<evidence type="ECO:0000313" key="5">
    <source>
        <dbReference type="EMBL" id="MXO53579.1"/>
    </source>
</evidence>
<proteinExistence type="predicted"/>
<dbReference type="GO" id="GO:0016746">
    <property type="term" value="F:acyltransferase activity"/>
    <property type="evidence" value="ECO:0007669"/>
    <property type="project" value="UniProtKB-KW"/>
</dbReference>
<dbReference type="Proteomes" id="UP000430272">
    <property type="component" value="Unassembled WGS sequence"/>
</dbReference>
<accession>A0A844Y7Y1</accession>
<dbReference type="RefSeq" id="WP_160660418.1">
    <property type="nucleotide sequence ID" value="NZ_WTYD01000001.1"/>
</dbReference>
<dbReference type="InterPro" id="IPR010941">
    <property type="entry name" value="PhaC_N"/>
</dbReference>
<evidence type="ECO:0000259" key="3">
    <source>
        <dbReference type="Pfam" id="PF00561"/>
    </source>
</evidence>
<sequence length="564" mass="62057">MARLEDEAAQYTSALGPLVGLTREDIFGAVAVLLRETASDPQRLMKHSQAMGGDMIKIMTGKSDLAPDPKDKRFMDPAWQYNPFMRAGMQYYLAVQKGMAGWLDDLELDELEKDRARFVSTIIIDSLSPTNTLIGNPSAQKMAITSGGLSLIKGLKNAYDDLVNNKGMVSQVDKKPFKLGENVATSKGAVVLRTEMMELIHYAPTTDEVHAVPQLTIPPQINKMYINDLSPEKSVVKYQVDNGIQTFVISWKNPSKDQGHWDMADYVNSCREAMEAVAAITKSDKVNVSAGCSGGQTAAMLASKLAADAKGGKSLLGTLTLMVCVLHPKQNDIEAGSLISDNGLALARRRADKAGVIKGDDLARGFVWLRPNDLIWNYVINNYLLGQDPPAFDVLFWNADATNLSASLMGDFLTIFETLAFTRKGEVEMVDHKIDLSKVKSDLFILGGVTDHITPWKATYRSTRLFGSKDLTYVLSHSGHMQAILNPPGNPKARYYVQKGDGPLPDTADEWLKGTEEVAGSWWPFWMDWLQTRSGEKVKAPGKLGNTKYKPLDPAPGLYVMEPC</sequence>
<dbReference type="PANTHER" id="PTHR36837:SF5">
    <property type="entry name" value="POLY-3-HYDROXYBUTYRATE SYNTHASE"/>
    <property type="match status" value="1"/>
</dbReference>
<evidence type="ECO:0000313" key="6">
    <source>
        <dbReference type="Proteomes" id="UP000430272"/>
    </source>
</evidence>
<dbReference type="InterPro" id="IPR051321">
    <property type="entry name" value="PHA/PHB_synthase"/>
</dbReference>
<evidence type="ECO:0000256" key="2">
    <source>
        <dbReference type="ARBA" id="ARBA00023315"/>
    </source>
</evidence>
<keyword evidence="2" id="KW-0012">Acyltransferase</keyword>
<dbReference type="OrthoDB" id="7208816at2"/>
<keyword evidence="5" id="KW-0378">Hydrolase</keyword>
<dbReference type="InterPro" id="IPR000073">
    <property type="entry name" value="AB_hydrolase_1"/>
</dbReference>
<comment type="caution">
    <text evidence="5">The sequence shown here is derived from an EMBL/GenBank/DDBJ whole genome shotgun (WGS) entry which is preliminary data.</text>
</comment>
<dbReference type="SUPFAM" id="SSF53474">
    <property type="entry name" value="alpha/beta-Hydrolases"/>
    <property type="match status" value="1"/>
</dbReference>
<organism evidence="5 6">
    <name type="scientific">Qipengyuania pelagi</name>
    <dbReference type="NCBI Taxonomy" id="994320"/>
    <lineage>
        <taxon>Bacteria</taxon>
        <taxon>Pseudomonadati</taxon>
        <taxon>Pseudomonadota</taxon>
        <taxon>Alphaproteobacteria</taxon>
        <taxon>Sphingomonadales</taxon>
        <taxon>Erythrobacteraceae</taxon>
        <taxon>Qipengyuania</taxon>
    </lineage>
</organism>
<dbReference type="PANTHER" id="PTHR36837">
    <property type="entry name" value="POLY(3-HYDROXYALKANOATE) POLYMERASE SUBUNIT PHAC"/>
    <property type="match status" value="1"/>
</dbReference>
<reference evidence="5 6" key="1">
    <citation type="submission" date="2019-12" db="EMBL/GenBank/DDBJ databases">
        <title>Genomic-based taxomic classification of the family Erythrobacteraceae.</title>
        <authorList>
            <person name="Xu L."/>
        </authorList>
    </citation>
    <scope>NUCLEOTIDE SEQUENCE [LARGE SCALE GENOMIC DNA]</scope>
    <source>
        <strain evidence="5 6">JCM 17468</strain>
    </source>
</reference>
<feature type="domain" description="AB hydrolase-1" evidence="3">
    <location>
        <begin position="241"/>
        <end position="487"/>
    </location>
</feature>
<dbReference type="Pfam" id="PF07167">
    <property type="entry name" value="PhaC_N"/>
    <property type="match status" value="1"/>
</dbReference>
<keyword evidence="6" id="KW-1185">Reference proteome</keyword>
<keyword evidence="1" id="KW-0808">Transferase</keyword>